<feature type="region of interest" description="Disordered" evidence="1">
    <location>
        <begin position="159"/>
        <end position="196"/>
    </location>
</feature>
<keyword evidence="2" id="KW-0732">Signal</keyword>
<accession>A0A1D2MS47</accession>
<name>A0A1D2MS47_ORCCI</name>
<dbReference type="Proteomes" id="UP000094527">
    <property type="component" value="Unassembled WGS sequence"/>
</dbReference>
<keyword evidence="4" id="KW-1185">Reference proteome</keyword>
<feature type="signal peptide" evidence="2">
    <location>
        <begin position="1"/>
        <end position="17"/>
    </location>
</feature>
<protein>
    <submittedName>
        <fullName evidence="3">Uncharacterized protein</fullName>
    </submittedName>
</protein>
<comment type="caution">
    <text evidence="3">The sequence shown here is derived from an EMBL/GenBank/DDBJ whole genome shotgun (WGS) entry which is preliminary data.</text>
</comment>
<evidence type="ECO:0000256" key="2">
    <source>
        <dbReference type="SAM" id="SignalP"/>
    </source>
</evidence>
<organism evidence="3 4">
    <name type="scientific">Orchesella cincta</name>
    <name type="common">Springtail</name>
    <name type="synonym">Podura cincta</name>
    <dbReference type="NCBI Taxonomy" id="48709"/>
    <lineage>
        <taxon>Eukaryota</taxon>
        <taxon>Metazoa</taxon>
        <taxon>Ecdysozoa</taxon>
        <taxon>Arthropoda</taxon>
        <taxon>Hexapoda</taxon>
        <taxon>Collembola</taxon>
        <taxon>Entomobryomorpha</taxon>
        <taxon>Entomobryoidea</taxon>
        <taxon>Orchesellidae</taxon>
        <taxon>Orchesellinae</taxon>
        <taxon>Orchesella</taxon>
    </lineage>
</organism>
<evidence type="ECO:0000256" key="1">
    <source>
        <dbReference type="SAM" id="MobiDB-lite"/>
    </source>
</evidence>
<reference evidence="3 4" key="1">
    <citation type="journal article" date="2016" name="Genome Biol. Evol.">
        <title>Gene Family Evolution Reflects Adaptation to Soil Environmental Stressors in the Genome of the Collembolan Orchesella cincta.</title>
        <authorList>
            <person name="Faddeeva-Vakhrusheva A."/>
            <person name="Derks M.F."/>
            <person name="Anvar S.Y."/>
            <person name="Agamennone V."/>
            <person name="Suring W."/>
            <person name="Smit S."/>
            <person name="van Straalen N.M."/>
            <person name="Roelofs D."/>
        </authorList>
    </citation>
    <scope>NUCLEOTIDE SEQUENCE [LARGE SCALE GENOMIC DNA]</scope>
    <source>
        <tissue evidence="3">Mixed pool</tissue>
    </source>
</reference>
<feature type="chain" id="PRO_5008904465" evidence="2">
    <location>
        <begin position="18"/>
        <end position="196"/>
    </location>
</feature>
<evidence type="ECO:0000313" key="3">
    <source>
        <dbReference type="EMBL" id="ODM95939.1"/>
    </source>
</evidence>
<evidence type="ECO:0000313" key="4">
    <source>
        <dbReference type="Proteomes" id="UP000094527"/>
    </source>
</evidence>
<dbReference type="OrthoDB" id="10669660at2759"/>
<dbReference type="AlphaFoldDB" id="A0A1D2MS47"/>
<proteinExistence type="predicted"/>
<sequence length="196" mass="21952">MSAVGFVLGVVLSCVSAYPAIHHHGHMHKRQSYARSNQLPSAQEPYGQSSYNNYNYYGPRSQSSGYYNGNGFGQPGHYQQYDYSPQYNHAYGREVVLLQNYPYPTSRYSSGVNQGHYQGAPGTGNSNQFLNYDQIVGAQPPRYASGSPSRGQPWSVQIGTQLKVNDDGKGPNSGSRYYVRDERNTRPRQPPPPYRK</sequence>
<gene>
    <name evidence="3" type="ORF">Ocin01_10736</name>
</gene>
<dbReference type="EMBL" id="LJIJ01000603">
    <property type="protein sequence ID" value="ODM95939.1"/>
    <property type="molecule type" value="Genomic_DNA"/>
</dbReference>